<keyword evidence="4" id="KW-0732">Signal</keyword>
<evidence type="ECO:0000256" key="7">
    <source>
        <dbReference type="ARBA" id="ARBA00023285"/>
    </source>
</evidence>
<keyword evidence="6" id="KW-0119">Carbohydrate metabolism</keyword>
<dbReference type="Pfam" id="PF00187">
    <property type="entry name" value="Chitin_bind_1"/>
    <property type="match status" value="1"/>
</dbReference>
<dbReference type="GO" id="GO:0016787">
    <property type="term" value="F:hydrolase activity"/>
    <property type="evidence" value="ECO:0007669"/>
    <property type="project" value="UniProtKB-KW"/>
</dbReference>
<comment type="caution">
    <text evidence="10">The sequence shown here is derived from an EMBL/GenBank/DDBJ whole genome shotgun (WGS) entry which is preliminary data.</text>
</comment>
<dbReference type="SUPFAM" id="SSF57016">
    <property type="entry name" value="Plant lectins/antimicrobial peptides"/>
    <property type="match status" value="1"/>
</dbReference>
<sequence>LIFIALVAGLSKAMPYSIDFPSITIDIRPTFSPNTVNNTILPFASFPNTTTSMTLAIHPTPSPSATSINSSLGACGPGIGSCPSGLCCSEYGYCGSNSSYCGTNCMHNFGICGLNASQPLYSFSYAPLSTFAPLSDGAGAAGIVTDDLDQAASSTSMFSYTPESNGSAISSTLATETKISFQPTSTTHTAVESTWAAGSYADALTTTITVLKRVSC</sequence>
<name>A0A9N8P548_9PEZI</name>
<evidence type="ECO:0000256" key="1">
    <source>
        <dbReference type="ARBA" id="ARBA00001941"/>
    </source>
</evidence>
<dbReference type="PROSITE" id="PS50941">
    <property type="entry name" value="CHIT_BIND_I_2"/>
    <property type="match status" value="1"/>
</dbReference>
<evidence type="ECO:0000256" key="3">
    <source>
        <dbReference type="ARBA" id="ARBA00022723"/>
    </source>
</evidence>
<evidence type="ECO:0000313" key="10">
    <source>
        <dbReference type="EMBL" id="CAD0081928.1"/>
    </source>
</evidence>
<evidence type="ECO:0000313" key="11">
    <source>
        <dbReference type="Proteomes" id="UP000716446"/>
    </source>
</evidence>
<dbReference type="EMBL" id="CAIJEN010000001">
    <property type="protein sequence ID" value="CAD0081928.1"/>
    <property type="molecule type" value="Genomic_DNA"/>
</dbReference>
<dbReference type="AlphaFoldDB" id="A0A9N8P548"/>
<reference evidence="10" key="1">
    <citation type="submission" date="2020-06" db="EMBL/GenBank/DDBJ databases">
        <authorList>
            <person name="Onetto C."/>
        </authorList>
    </citation>
    <scope>NUCLEOTIDE SEQUENCE</scope>
</reference>
<keyword evidence="3" id="KW-0479">Metal-binding</keyword>
<dbReference type="InterPro" id="IPR001002">
    <property type="entry name" value="Chitin-bd_1"/>
</dbReference>
<evidence type="ECO:0000259" key="9">
    <source>
        <dbReference type="PROSITE" id="PS50941"/>
    </source>
</evidence>
<keyword evidence="7" id="KW-0170">Cobalt</keyword>
<evidence type="ECO:0000256" key="5">
    <source>
        <dbReference type="ARBA" id="ARBA00022801"/>
    </source>
</evidence>
<feature type="disulfide bond" evidence="8">
    <location>
        <begin position="82"/>
        <end position="94"/>
    </location>
</feature>
<protein>
    <recommendedName>
        <fullName evidence="9">Chitin-binding type-1 domain-containing protein</fullName>
    </recommendedName>
</protein>
<keyword evidence="2 8" id="KW-0147">Chitin-binding</keyword>
<dbReference type="Proteomes" id="UP000716446">
    <property type="component" value="Unassembled WGS sequence"/>
</dbReference>
<dbReference type="SMART" id="SM00270">
    <property type="entry name" value="ChtBD1"/>
    <property type="match status" value="1"/>
</dbReference>
<evidence type="ECO:0000256" key="6">
    <source>
        <dbReference type="ARBA" id="ARBA00023277"/>
    </source>
</evidence>
<keyword evidence="8" id="KW-1015">Disulfide bond</keyword>
<dbReference type="CDD" id="cd00035">
    <property type="entry name" value="ChtBD1"/>
    <property type="match status" value="1"/>
</dbReference>
<feature type="disulfide bond" evidence="8">
    <location>
        <begin position="87"/>
        <end position="101"/>
    </location>
</feature>
<evidence type="ECO:0000256" key="8">
    <source>
        <dbReference type="PROSITE-ProRule" id="PRU00261"/>
    </source>
</evidence>
<keyword evidence="5" id="KW-0378">Hydrolase</keyword>
<evidence type="ECO:0000256" key="4">
    <source>
        <dbReference type="ARBA" id="ARBA00022729"/>
    </source>
</evidence>
<feature type="non-terminal residue" evidence="10">
    <location>
        <position position="216"/>
    </location>
</feature>
<dbReference type="PRINTS" id="PR00451">
    <property type="entry name" value="CHITINBINDNG"/>
</dbReference>
<dbReference type="PROSITE" id="PS00026">
    <property type="entry name" value="CHIT_BIND_I_1"/>
    <property type="match status" value="1"/>
</dbReference>
<evidence type="ECO:0000256" key="2">
    <source>
        <dbReference type="ARBA" id="ARBA00022669"/>
    </source>
</evidence>
<proteinExistence type="predicted"/>
<dbReference type="PANTHER" id="PTHR46471:SF2">
    <property type="entry name" value="CHITIN DEACETYLASE-RELATED"/>
    <property type="match status" value="1"/>
</dbReference>
<accession>A0A9N8P548</accession>
<keyword evidence="11" id="KW-1185">Reference proteome</keyword>
<gene>
    <name evidence="10" type="ORF">AWRI4619_LOCUS495</name>
</gene>
<feature type="domain" description="Chitin-binding type-1" evidence="9">
    <location>
        <begin position="72"/>
        <end position="114"/>
    </location>
</feature>
<dbReference type="Gene3D" id="3.30.60.10">
    <property type="entry name" value="Endochitinase-like"/>
    <property type="match status" value="1"/>
</dbReference>
<comment type="cofactor">
    <cofactor evidence="1">
        <name>Co(2+)</name>
        <dbReference type="ChEBI" id="CHEBI:48828"/>
    </cofactor>
</comment>
<dbReference type="GO" id="GO:0046872">
    <property type="term" value="F:metal ion binding"/>
    <property type="evidence" value="ECO:0007669"/>
    <property type="project" value="UniProtKB-KW"/>
</dbReference>
<comment type="caution">
    <text evidence="8">Lacks conserved residue(s) required for the propagation of feature annotation.</text>
</comment>
<dbReference type="InterPro" id="IPR018371">
    <property type="entry name" value="Chitin-binding_1_CS"/>
</dbReference>
<dbReference type="PANTHER" id="PTHR46471">
    <property type="entry name" value="CHITIN DEACETYLASE"/>
    <property type="match status" value="1"/>
</dbReference>
<dbReference type="InterPro" id="IPR036861">
    <property type="entry name" value="Endochitinase-like_sf"/>
</dbReference>
<organism evidence="10 11">
    <name type="scientific">Aureobasidium vineae</name>
    <dbReference type="NCBI Taxonomy" id="2773715"/>
    <lineage>
        <taxon>Eukaryota</taxon>
        <taxon>Fungi</taxon>
        <taxon>Dikarya</taxon>
        <taxon>Ascomycota</taxon>
        <taxon>Pezizomycotina</taxon>
        <taxon>Dothideomycetes</taxon>
        <taxon>Dothideomycetidae</taxon>
        <taxon>Dothideales</taxon>
        <taxon>Saccotheciaceae</taxon>
        <taxon>Aureobasidium</taxon>
    </lineage>
</organism>
<dbReference type="GO" id="GO:0008061">
    <property type="term" value="F:chitin binding"/>
    <property type="evidence" value="ECO:0007669"/>
    <property type="project" value="UniProtKB-UniRule"/>
</dbReference>